<dbReference type="InterPro" id="IPR052554">
    <property type="entry name" value="2-oxoglutarate_synth_KorC"/>
</dbReference>
<dbReference type="PANTHER" id="PTHR42730">
    <property type="entry name" value="2-OXOGLUTARATE SYNTHASE SUBUNIT KORC"/>
    <property type="match status" value="1"/>
</dbReference>
<protein>
    <submittedName>
        <fullName evidence="3">2-oxoacid:acceptor oxidoreductase family protein</fullName>
    </submittedName>
</protein>
<name>A0ABY8MGV0_9SPIO</name>
<organism evidence="3 4">
    <name type="scientific">Candidatus Haliotispira prima</name>
    <dbReference type="NCBI Taxonomy" id="3034016"/>
    <lineage>
        <taxon>Bacteria</taxon>
        <taxon>Pseudomonadati</taxon>
        <taxon>Spirochaetota</taxon>
        <taxon>Spirochaetia</taxon>
        <taxon>Spirochaetales</taxon>
        <taxon>Spirochaetaceae</taxon>
        <taxon>Candidatus Haliotispira</taxon>
    </lineage>
</organism>
<dbReference type="Proteomes" id="UP001228690">
    <property type="component" value="Chromosome"/>
</dbReference>
<dbReference type="EMBL" id="CP123443">
    <property type="protein sequence ID" value="WGK68550.1"/>
    <property type="molecule type" value="Genomic_DNA"/>
</dbReference>
<evidence type="ECO:0000313" key="3">
    <source>
        <dbReference type="EMBL" id="WGK68550.1"/>
    </source>
</evidence>
<keyword evidence="1" id="KW-0560">Oxidoreductase</keyword>
<proteinExistence type="predicted"/>
<dbReference type="PANTHER" id="PTHR42730:SF1">
    <property type="entry name" value="2-OXOGLUTARATE SYNTHASE SUBUNIT KORC"/>
    <property type="match status" value="1"/>
</dbReference>
<dbReference type="Gene3D" id="3.40.920.10">
    <property type="entry name" value="Pyruvate-ferredoxin oxidoreductase, PFOR, domain III"/>
    <property type="match status" value="1"/>
</dbReference>
<feature type="domain" description="Pyruvate/ketoisovalerate oxidoreductase catalytic" evidence="2">
    <location>
        <begin position="19"/>
        <end position="184"/>
    </location>
</feature>
<accession>A0ABY8MGV0</accession>
<dbReference type="InterPro" id="IPR002869">
    <property type="entry name" value="Pyrv_flavodox_OxRed_cen"/>
</dbReference>
<evidence type="ECO:0000313" key="4">
    <source>
        <dbReference type="Proteomes" id="UP001228690"/>
    </source>
</evidence>
<dbReference type="SUPFAM" id="SSF53323">
    <property type="entry name" value="Pyruvate-ferredoxin oxidoreductase, PFOR, domain III"/>
    <property type="match status" value="1"/>
</dbReference>
<dbReference type="Pfam" id="PF01558">
    <property type="entry name" value="POR"/>
    <property type="match status" value="1"/>
</dbReference>
<dbReference type="InterPro" id="IPR019752">
    <property type="entry name" value="Pyrv/ketoisovalerate_OxRed_cat"/>
</dbReference>
<keyword evidence="4" id="KW-1185">Reference proteome</keyword>
<reference evidence="3 4" key="1">
    <citation type="submission" date="2023-04" db="EMBL/GenBank/DDBJ databases">
        <title>Spirochaete genome identified in red abalone sample constitutes a novel genus.</title>
        <authorList>
            <person name="Sharma S.P."/>
            <person name="Purcell C.M."/>
            <person name="Hyde J.R."/>
            <person name="Severin A.J."/>
        </authorList>
    </citation>
    <scope>NUCLEOTIDE SEQUENCE [LARGE SCALE GENOMIC DNA]</scope>
    <source>
        <strain evidence="3 4">SP-2023</strain>
    </source>
</reference>
<dbReference type="RefSeq" id="WP_326926735.1">
    <property type="nucleotide sequence ID" value="NZ_CP123443.1"/>
</dbReference>
<evidence type="ECO:0000259" key="2">
    <source>
        <dbReference type="Pfam" id="PF01558"/>
    </source>
</evidence>
<gene>
    <name evidence="3" type="ORF">P0082_08670</name>
</gene>
<sequence>MDAGQTQLIHERIIVGGFGGQGVLLAGHLLAVACMNRGLNVTDIPSYGAEMRGGTASCSVVISGEAISSPLVAEPTIVIALNRPSLLKFETSLKTNGLLIYNTSLIEDLPQRSDIEVVGLPATELSRRFGSERAGNVACVGRLLALRPELASVEDIEATLDLVISERNRIHNPVNKQVLRAGFEFV</sequence>
<evidence type="ECO:0000256" key="1">
    <source>
        <dbReference type="ARBA" id="ARBA00023002"/>
    </source>
</evidence>